<dbReference type="SUPFAM" id="SSF56801">
    <property type="entry name" value="Acetyl-CoA synthetase-like"/>
    <property type="match status" value="1"/>
</dbReference>
<sequence>MSRLRSTIRLAPVAHHLATIRRRERLPHAEQLRIQSELLRALVRHAHANVPHYRETLTSAQVEGVRTADDLAGLPTLDRTTLRDTPARELLADGFTPENTRANTTSGSSGIPITIRNSERDLGYLRAAYLQDMLANGLRPTDRIAYFRVAPFLPHPLERFGILRNHHIPTDRSLDEQVETFLAAKPTFMIGFPNVIASVVDELKRRGVTHRGVRTVLFGGERLTPTARAHVLDYFGASHREVYASVEVFTIARTCPAGSMHLRTADLVVEVEHDDGTVSVEDGVGEILVTRLHSEAMPLIRYRLGDRVRIVPNDCPCGVATTPIVREVVGRSEDRIVTSDGRRYYGDFLTTLTQSFPGITRLQVLQPRPGAVEVLVILSGNAPDDLTADIERELRRRVPDLDVTVRRTHRITPEANGKIKLVKVLAPTGERVPSGGPASAEGGPSTQKGRMSDVAEGND</sequence>
<accession>A0A7W7QSE4</accession>
<dbReference type="PANTHER" id="PTHR36932">
    <property type="entry name" value="CAPSULAR POLYSACCHARIDE BIOSYNTHESIS PROTEIN"/>
    <property type="match status" value="1"/>
</dbReference>
<dbReference type="AlphaFoldDB" id="A0A7W7QSE4"/>
<evidence type="ECO:0000313" key="3">
    <source>
        <dbReference type="Proteomes" id="UP000552644"/>
    </source>
</evidence>
<dbReference type="EMBL" id="JACHJP010000008">
    <property type="protein sequence ID" value="MBB4918932.1"/>
    <property type="molecule type" value="Genomic_DNA"/>
</dbReference>
<keyword evidence="2" id="KW-0436">Ligase</keyword>
<protein>
    <submittedName>
        <fullName evidence="2">Phenylacetate-coenzyme A ligase PaaK-like adenylate-forming protein</fullName>
    </submittedName>
</protein>
<feature type="compositionally biased region" description="Low complexity" evidence="1">
    <location>
        <begin position="433"/>
        <end position="445"/>
    </location>
</feature>
<keyword evidence="3" id="KW-1185">Reference proteome</keyword>
<dbReference type="InterPro" id="IPR042099">
    <property type="entry name" value="ANL_N_sf"/>
</dbReference>
<evidence type="ECO:0000313" key="2">
    <source>
        <dbReference type="EMBL" id="MBB4918932.1"/>
    </source>
</evidence>
<dbReference type="Proteomes" id="UP000552644">
    <property type="component" value="Unassembled WGS sequence"/>
</dbReference>
<comment type="caution">
    <text evidence="2">The sequence shown here is derived from an EMBL/GenBank/DDBJ whole genome shotgun (WGS) entry which is preliminary data.</text>
</comment>
<dbReference type="PANTHER" id="PTHR36932:SF1">
    <property type="entry name" value="CAPSULAR POLYSACCHARIDE BIOSYNTHESIS PROTEIN"/>
    <property type="match status" value="1"/>
</dbReference>
<proteinExistence type="predicted"/>
<feature type="region of interest" description="Disordered" evidence="1">
    <location>
        <begin position="426"/>
        <end position="459"/>
    </location>
</feature>
<name>A0A7W7QSE4_9ACTN</name>
<organism evidence="2 3">
    <name type="scientific">Streptosporangium saharense</name>
    <dbReference type="NCBI Taxonomy" id="1706840"/>
    <lineage>
        <taxon>Bacteria</taxon>
        <taxon>Bacillati</taxon>
        <taxon>Actinomycetota</taxon>
        <taxon>Actinomycetes</taxon>
        <taxon>Streptosporangiales</taxon>
        <taxon>Streptosporangiaceae</taxon>
        <taxon>Streptosporangium</taxon>
    </lineage>
</organism>
<gene>
    <name evidence="2" type="ORF">FHS44_006068</name>
</gene>
<reference evidence="2 3" key="1">
    <citation type="submission" date="2020-08" db="EMBL/GenBank/DDBJ databases">
        <title>Genomic Encyclopedia of Type Strains, Phase III (KMG-III): the genomes of soil and plant-associated and newly described type strains.</title>
        <authorList>
            <person name="Whitman W."/>
        </authorList>
    </citation>
    <scope>NUCLEOTIDE SEQUENCE [LARGE SCALE GENOMIC DNA]</scope>
    <source>
        <strain evidence="2 3">CECT 8840</strain>
    </source>
</reference>
<dbReference type="GO" id="GO:0016874">
    <property type="term" value="F:ligase activity"/>
    <property type="evidence" value="ECO:0007669"/>
    <property type="project" value="UniProtKB-KW"/>
</dbReference>
<dbReference type="RefSeq" id="WP_184720656.1">
    <property type="nucleotide sequence ID" value="NZ_JACHJP010000008.1"/>
</dbReference>
<dbReference type="Gene3D" id="3.40.50.12780">
    <property type="entry name" value="N-terminal domain of ligase-like"/>
    <property type="match status" value="1"/>
</dbReference>
<dbReference type="InterPro" id="IPR053158">
    <property type="entry name" value="CapK_Type1_Caps_Biosynth"/>
</dbReference>
<evidence type="ECO:0000256" key="1">
    <source>
        <dbReference type="SAM" id="MobiDB-lite"/>
    </source>
</evidence>